<accession>A0ABC8R0V0</accession>
<feature type="compositionally biased region" description="Acidic residues" evidence="1">
    <location>
        <begin position="92"/>
        <end position="103"/>
    </location>
</feature>
<comment type="caution">
    <text evidence="2">The sequence shown here is derived from an EMBL/GenBank/DDBJ whole genome shotgun (WGS) entry which is preliminary data.</text>
</comment>
<sequence length="322" mass="36580">MIILTSNSEMLCSSSSVLSLSPSFNTYSSNKLADIAARVVEEFRAESNSDFDYLFDSTNDETGNDRALEENLPQVLKEEEEEEKQQRKSTDEVDLEEDEDEYDDDEFEFAFVTAESDSSTISADEIFYNGQIRPMFPIFNRDLLLGDLENDDSESSKPPTRSPTRFSLRMLLGEERDSPSSEAEELDRVPPGNYSVWTSKEATTGESPESRKESNSTGSSKRWKFRDLLHRSNSNGKDTFVFFTPSTLNSKKKDEKTDSIDAGKMKAKKITGREELMAAQYTRNSRLMKEGERKRSFLPYRQDLVGFFATVNGLMTKNLPTS</sequence>
<keyword evidence="3" id="KW-1185">Reference proteome</keyword>
<feature type="region of interest" description="Disordered" evidence="1">
    <location>
        <begin position="73"/>
        <end position="103"/>
    </location>
</feature>
<dbReference type="Pfam" id="PF07816">
    <property type="entry name" value="DUF1645"/>
    <property type="match status" value="1"/>
</dbReference>
<dbReference type="Proteomes" id="UP001642360">
    <property type="component" value="Unassembled WGS sequence"/>
</dbReference>
<gene>
    <name evidence="2" type="ORF">ILEXP_LOCUS5962</name>
</gene>
<organism evidence="2 3">
    <name type="scientific">Ilex paraguariensis</name>
    <name type="common">yerba mate</name>
    <dbReference type="NCBI Taxonomy" id="185542"/>
    <lineage>
        <taxon>Eukaryota</taxon>
        <taxon>Viridiplantae</taxon>
        <taxon>Streptophyta</taxon>
        <taxon>Embryophyta</taxon>
        <taxon>Tracheophyta</taxon>
        <taxon>Spermatophyta</taxon>
        <taxon>Magnoliopsida</taxon>
        <taxon>eudicotyledons</taxon>
        <taxon>Gunneridae</taxon>
        <taxon>Pentapetalae</taxon>
        <taxon>asterids</taxon>
        <taxon>campanulids</taxon>
        <taxon>Aquifoliales</taxon>
        <taxon>Aquifoliaceae</taxon>
        <taxon>Ilex</taxon>
    </lineage>
</organism>
<reference evidence="2 3" key="1">
    <citation type="submission" date="2024-02" db="EMBL/GenBank/DDBJ databases">
        <authorList>
            <person name="Vignale AGUSTIN F."/>
            <person name="Sosa J E."/>
            <person name="Modenutti C."/>
        </authorList>
    </citation>
    <scope>NUCLEOTIDE SEQUENCE [LARGE SCALE GENOMIC DNA]</scope>
</reference>
<name>A0ABC8R0V0_9AQUA</name>
<evidence type="ECO:0000313" key="2">
    <source>
        <dbReference type="EMBL" id="CAK9138614.1"/>
    </source>
</evidence>
<dbReference type="EMBL" id="CAUOFW020000903">
    <property type="protein sequence ID" value="CAK9138614.1"/>
    <property type="molecule type" value="Genomic_DNA"/>
</dbReference>
<dbReference type="AlphaFoldDB" id="A0ABC8R0V0"/>
<feature type="compositionally biased region" description="Polar residues" evidence="1">
    <location>
        <begin position="195"/>
        <end position="207"/>
    </location>
</feature>
<evidence type="ECO:0000256" key="1">
    <source>
        <dbReference type="SAM" id="MobiDB-lite"/>
    </source>
</evidence>
<proteinExistence type="predicted"/>
<dbReference type="PANTHER" id="PTHR33095:SF127">
    <property type="entry name" value="OS05G0578100 PROTEIN"/>
    <property type="match status" value="1"/>
</dbReference>
<protein>
    <submittedName>
        <fullName evidence="2">Uncharacterized protein</fullName>
    </submittedName>
</protein>
<evidence type="ECO:0000313" key="3">
    <source>
        <dbReference type="Proteomes" id="UP001642360"/>
    </source>
</evidence>
<dbReference type="PANTHER" id="PTHR33095">
    <property type="entry name" value="OS07G0619500 PROTEIN"/>
    <property type="match status" value="1"/>
</dbReference>
<dbReference type="InterPro" id="IPR012442">
    <property type="entry name" value="DUF1645_plant"/>
</dbReference>
<feature type="region of interest" description="Disordered" evidence="1">
    <location>
        <begin position="174"/>
        <end position="221"/>
    </location>
</feature>